<dbReference type="InterPro" id="IPR026057">
    <property type="entry name" value="TBL_C"/>
</dbReference>
<dbReference type="Proteomes" id="UP000215914">
    <property type="component" value="Chromosome 6"/>
</dbReference>
<feature type="domain" description="Trichome birefringence-like C-terminal" evidence="2">
    <location>
        <begin position="38"/>
        <end position="70"/>
    </location>
</feature>
<dbReference type="InterPro" id="IPR029962">
    <property type="entry name" value="TBL"/>
</dbReference>
<dbReference type="PANTHER" id="PTHR32285:SF18">
    <property type="entry name" value="PROTEIN TRICHOME BIREFRINGENCE-LIKE 18"/>
    <property type="match status" value="1"/>
</dbReference>
<dbReference type="InParanoid" id="A0A251UFS4"/>
<evidence type="ECO:0000313" key="4">
    <source>
        <dbReference type="Proteomes" id="UP000215914"/>
    </source>
</evidence>
<dbReference type="Pfam" id="PF13839">
    <property type="entry name" value="PC-Esterase"/>
    <property type="match status" value="1"/>
</dbReference>
<dbReference type="PANTHER" id="PTHR32285">
    <property type="entry name" value="PROTEIN TRICHOME BIREFRINGENCE-LIKE 9-RELATED"/>
    <property type="match status" value="1"/>
</dbReference>
<dbReference type="EMBL" id="CM007895">
    <property type="protein sequence ID" value="OTG22195.1"/>
    <property type="molecule type" value="Genomic_DNA"/>
</dbReference>
<comment type="similarity">
    <text evidence="1">Belongs to the PC-esterase family. TBL subfamily.</text>
</comment>
<gene>
    <name evidence="3" type="ORF">HannXRQ_Chr06g0168841</name>
</gene>
<dbReference type="GO" id="GO:0016413">
    <property type="term" value="F:O-acetyltransferase activity"/>
    <property type="evidence" value="ECO:0007669"/>
    <property type="project" value="InterPro"/>
</dbReference>
<dbReference type="STRING" id="4232.A0A251UFS4"/>
<proteinExistence type="inferred from homology"/>
<evidence type="ECO:0000256" key="1">
    <source>
        <dbReference type="ARBA" id="ARBA00007727"/>
    </source>
</evidence>
<dbReference type="AlphaFoldDB" id="A0A251UFS4"/>
<reference evidence="4" key="1">
    <citation type="journal article" date="2017" name="Nature">
        <title>The sunflower genome provides insights into oil metabolism, flowering and Asterid evolution.</title>
        <authorList>
            <person name="Badouin H."/>
            <person name="Gouzy J."/>
            <person name="Grassa C.J."/>
            <person name="Murat F."/>
            <person name="Staton S.E."/>
            <person name="Cottret L."/>
            <person name="Lelandais-Briere C."/>
            <person name="Owens G.L."/>
            <person name="Carrere S."/>
            <person name="Mayjonade B."/>
            <person name="Legrand L."/>
            <person name="Gill N."/>
            <person name="Kane N.C."/>
            <person name="Bowers J.E."/>
            <person name="Hubner S."/>
            <person name="Bellec A."/>
            <person name="Berard A."/>
            <person name="Berges H."/>
            <person name="Blanchet N."/>
            <person name="Boniface M.C."/>
            <person name="Brunel D."/>
            <person name="Catrice O."/>
            <person name="Chaidir N."/>
            <person name="Claudel C."/>
            <person name="Donnadieu C."/>
            <person name="Faraut T."/>
            <person name="Fievet G."/>
            <person name="Helmstetter N."/>
            <person name="King M."/>
            <person name="Knapp S.J."/>
            <person name="Lai Z."/>
            <person name="Le Paslier M.C."/>
            <person name="Lippi Y."/>
            <person name="Lorenzon L."/>
            <person name="Mandel J.R."/>
            <person name="Marage G."/>
            <person name="Marchand G."/>
            <person name="Marquand E."/>
            <person name="Bret-Mestries E."/>
            <person name="Morien E."/>
            <person name="Nambeesan S."/>
            <person name="Nguyen T."/>
            <person name="Pegot-Espagnet P."/>
            <person name="Pouilly N."/>
            <person name="Raftis F."/>
            <person name="Sallet E."/>
            <person name="Schiex T."/>
            <person name="Thomas J."/>
            <person name="Vandecasteele C."/>
            <person name="Vares D."/>
            <person name="Vear F."/>
            <person name="Vautrin S."/>
            <person name="Crespi M."/>
            <person name="Mangin B."/>
            <person name="Burke J.M."/>
            <person name="Salse J."/>
            <person name="Munos S."/>
            <person name="Vincourt P."/>
            <person name="Rieseberg L.H."/>
            <person name="Langlade N.B."/>
        </authorList>
    </citation>
    <scope>NUCLEOTIDE SEQUENCE [LARGE SCALE GENOMIC DNA]</scope>
    <source>
        <strain evidence="4">cv. SF193</strain>
    </source>
</reference>
<protein>
    <submittedName>
        <fullName evidence="3">Putative PC-Esterase, Protein trichome birefringence-like 17/18</fullName>
    </submittedName>
</protein>
<keyword evidence="4" id="KW-1185">Reference proteome</keyword>
<organism evidence="3 4">
    <name type="scientific">Helianthus annuus</name>
    <name type="common">Common sunflower</name>
    <dbReference type="NCBI Taxonomy" id="4232"/>
    <lineage>
        <taxon>Eukaryota</taxon>
        <taxon>Viridiplantae</taxon>
        <taxon>Streptophyta</taxon>
        <taxon>Embryophyta</taxon>
        <taxon>Tracheophyta</taxon>
        <taxon>Spermatophyta</taxon>
        <taxon>Magnoliopsida</taxon>
        <taxon>eudicotyledons</taxon>
        <taxon>Gunneridae</taxon>
        <taxon>Pentapetalae</taxon>
        <taxon>asterids</taxon>
        <taxon>campanulids</taxon>
        <taxon>Asterales</taxon>
        <taxon>Asteraceae</taxon>
        <taxon>Asteroideae</taxon>
        <taxon>Heliantheae alliance</taxon>
        <taxon>Heliantheae</taxon>
        <taxon>Helianthus</taxon>
    </lineage>
</organism>
<evidence type="ECO:0000313" key="3">
    <source>
        <dbReference type="EMBL" id="OTG22195.1"/>
    </source>
</evidence>
<sequence length="93" mass="10379">MSCVLQEKKLSVLIIMPSKGSPDKDYENYRWKPTKCELPGIDPKKFLELMKGKTLAFIGDSVARNQMESLKLMDLAKCAIVSSCVGNNDVIQV</sequence>
<name>A0A251UFS4_HELAN</name>
<accession>A0A251UFS4</accession>
<evidence type="ECO:0000259" key="2">
    <source>
        <dbReference type="Pfam" id="PF13839"/>
    </source>
</evidence>